<keyword evidence="1" id="KW-0812">Transmembrane</keyword>
<keyword evidence="2" id="KW-0808">Transferase</keyword>
<sequence>MKKDCVKSNLSNFDVMKEVRKNKGIKAKLVIFIFRCSNYISSINILVYIFGAAFVILNKLINELIFCVEMPYKTRINKGLVLWHPHCIVINAGCNIGENFVIRQCCTLGANKRGMPVNFIVGNNVTMGINSAIISDDIVVGNNVVIGAGVILMQSVEGSCYVINQKSILIKPLVIKAAEEESQK</sequence>
<dbReference type="PANTHER" id="PTHR42811">
    <property type="entry name" value="SERINE ACETYLTRANSFERASE"/>
    <property type="match status" value="1"/>
</dbReference>
<keyword evidence="1" id="KW-0472">Membrane</keyword>
<protein>
    <submittedName>
        <fullName evidence="2">Serine acetyltransferase</fullName>
    </submittedName>
</protein>
<dbReference type="AlphaFoldDB" id="A0A483LI54"/>
<evidence type="ECO:0000256" key="1">
    <source>
        <dbReference type="SAM" id="Phobius"/>
    </source>
</evidence>
<dbReference type="GO" id="GO:0016740">
    <property type="term" value="F:transferase activity"/>
    <property type="evidence" value="ECO:0007669"/>
    <property type="project" value="UniProtKB-KW"/>
</dbReference>
<proteinExistence type="predicted"/>
<name>A0A483LI54_KLEPN</name>
<feature type="transmembrane region" description="Helical" evidence="1">
    <location>
        <begin position="29"/>
        <end position="57"/>
    </location>
</feature>
<dbReference type="InterPro" id="IPR011004">
    <property type="entry name" value="Trimer_LpxA-like_sf"/>
</dbReference>
<gene>
    <name evidence="2" type="ORF">ETE99_28185</name>
</gene>
<reference evidence="2" key="1">
    <citation type="submission" date="2019-01" db="EMBL/GenBank/DDBJ databases">
        <authorList>
            <person name="Lista F."/>
            <person name="Anselmo A."/>
        </authorList>
    </citation>
    <scope>NUCLEOTIDE SEQUENCE</scope>
    <source>
        <strain evidence="2">7S</strain>
    </source>
</reference>
<dbReference type="Gene3D" id="2.160.10.10">
    <property type="entry name" value="Hexapeptide repeat proteins"/>
    <property type="match status" value="1"/>
</dbReference>
<keyword evidence="1" id="KW-1133">Transmembrane helix</keyword>
<accession>A0A483LI54</accession>
<dbReference type="SUPFAM" id="SSF51161">
    <property type="entry name" value="Trimeric LpxA-like enzymes"/>
    <property type="match status" value="1"/>
</dbReference>
<organism evidence="2">
    <name type="scientific">Klebsiella pneumoniae</name>
    <dbReference type="NCBI Taxonomy" id="573"/>
    <lineage>
        <taxon>Bacteria</taxon>
        <taxon>Pseudomonadati</taxon>
        <taxon>Pseudomonadota</taxon>
        <taxon>Gammaproteobacteria</taxon>
        <taxon>Enterobacterales</taxon>
        <taxon>Enterobacteriaceae</taxon>
        <taxon>Klebsiella/Raoultella group</taxon>
        <taxon>Klebsiella</taxon>
        <taxon>Klebsiella pneumoniae complex</taxon>
    </lineage>
</organism>
<comment type="caution">
    <text evidence="2">The sequence shown here is derived from an EMBL/GenBank/DDBJ whole genome shotgun (WGS) entry which is preliminary data.</text>
</comment>
<dbReference type="EMBL" id="SDCP01000110">
    <property type="protein sequence ID" value="TCX74440.1"/>
    <property type="molecule type" value="Genomic_DNA"/>
</dbReference>
<evidence type="ECO:0000313" key="2">
    <source>
        <dbReference type="EMBL" id="TCX74440.1"/>
    </source>
</evidence>